<keyword evidence="1" id="KW-0677">Repeat</keyword>
<keyword evidence="4" id="KW-0472">Membrane</keyword>
<dbReference type="PANTHER" id="PTHR47435">
    <property type="entry name" value="KELCH REPEAT PROTEIN (AFU_ORTHOLOGUE AFUA_5G12780)"/>
    <property type="match status" value="1"/>
</dbReference>
<protein>
    <recommendedName>
        <fullName evidence="5">Tyrosine-protein kinase ephrin type A/B receptor-like domain-containing protein</fullName>
    </recommendedName>
</protein>
<feature type="transmembrane region" description="Helical" evidence="4">
    <location>
        <begin position="687"/>
        <end position="709"/>
    </location>
</feature>
<evidence type="ECO:0000256" key="1">
    <source>
        <dbReference type="ARBA" id="ARBA00022737"/>
    </source>
</evidence>
<keyword evidence="4" id="KW-1133">Transmembrane helix</keyword>
<dbReference type="Proteomes" id="UP001162131">
    <property type="component" value="Unassembled WGS sequence"/>
</dbReference>
<evidence type="ECO:0000256" key="4">
    <source>
        <dbReference type="SAM" id="Phobius"/>
    </source>
</evidence>
<keyword evidence="2" id="KW-0408">Iron</keyword>
<evidence type="ECO:0000256" key="3">
    <source>
        <dbReference type="SAM" id="MobiDB-lite"/>
    </source>
</evidence>
<dbReference type="SUPFAM" id="SSF50965">
    <property type="entry name" value="Galactose oxidase, central domain"/>
    <property type="match status" value="1"/>
</dbReference>
<keyword evidence="7" id="KW-1185">Reference proteome</keyword>
<feature type="compositionally biased region" description="Basic and acidic residues" evidence="3">
    <location>
        <begin position="999"/>
        <end position="1011"/>
    </location>
</feature>
<reference evidence="6" key="1">
    <citation type="submission" date="2021-09" db="EMBL/GenBank/DDBJ databases">
        <authorList>
            <consortium name="AG Swart"/>
            <person name="Singh M."/>
            <person name="Singh A."/>
            <person name="Seah K."/>
            <person name="Emmerich C."/>
        </authorList>
    </citation>
    <scope>NUCLEOTIDE SEQUENCE</scope>
    <source>
        <strain evidence="6">ATCC30299</strain>
    </source>
</reference>
<feature type="transmembrane region" description="Helical" evidence="4">
    <location>
        <begin position="632"/>
        <end position="651"/>
    </location>
</feature>
<dbReference type="GO" id="GO:0019760">
    <property type="term" value="P:glucosinolate metabolic process"/>
    <property type="evidence" value="ECO:0007669"/>
    <property type="project" value="UniProtKB-ARBA"/>
</dbReference>
<evidence type="ECO:0000313" key="6">
    <source>
        <dbReference type="EMBL" id="CAG9320205.1"/>
    </source>
</evidence>
<dbReference type="Gene3D" id="2.10.50.10">
    <property type="entry name" value="Tumor Necrosis Factor Receptor, subunit A, domain 2"/>
    <property type="match status" value="1"/>
</dbReference>
<organism evidence="6 7">
    <name type="scientific">Blepharisma stoltei</name>
    <dbReference type="NCBI Taxonomy" id="1481888"/>
    <lineage>
        <taxon>Eukaryota</taxon>
        <taxon>Sar</taxon>
        <taxon>Alveolata</taxon>
        <taxon>Ciliophora</taxon>
        <taxon>Postciliodesmatophora</taxon>
        <taxon>Heterotrichea</taxon>
        <taxon>Heterotrichida</taxon>
        <taxon>Blepharismidae</taxon>
        <taxon>Blepharisma</taxon>
    </lineage>
</organism>
<dbReference type="InterPro" id="IPR011641">
    <property type="entry name" value="Tyr-kin_ephrin_A/B_rcpt-like"/>
</dbReference>
<feature type="domain" description="Tyrosine-protein kinase ephrin type A/B receptor-like" evidence="5">
    <location>
        <begin position="523"/>
        <end position="570"/>
    </location>
</feature>
<dbReference type="Pfam" id="PF24681">
    <property type="entry name" value="Kelch_KLHDC2_KLHL20_DRC7"/>
    <property type="match status" value="1"/>
</dbReference>
<dbReference type="AlphaFoldDB" id="A0AAU9J4R3"/>
<evidence type="ECO:0000313" key="7">
    <source>
        <dbReference type="Proteomes" id="UP001162131"/>
    </source>
</evidence>
<dbReference type="PANTHER" id="PTHR47435:SF4">
    <property type="entry name" value="KELCH REPEAT PROTEIN (AFU_ORTHOLOGUE AFUA_5G12780)"/>
    <property type="match status" value="1"/>
</dbReference>
<dbReference type="SUPFAM" id="SSF117281">
    <property type="entry name" value="Kelch motif"/>
    <property type="match status" value="1"/>
</dbReference>
<name>A0AAU9J4R3_9CILI</name>
<dbReference type="EMBL" id="CAJZBQ010000024">
    <property type="protein sequence ID" value="CAG9320205.1"/>
    <property type="molecule type" value="Genomic_DNA"/>
</dbReference>
<evidence type="ECO:0000259" key="5">
    <source>
        <dbReference type="Pfam" id="PF07699"/>
    </source>
</evidence>
<sequence length="1011" mass="113394">MRFGYTSFYDENNTLLFAVLGGVTLTGIDNTLYILDTSTWIWSRKQASGDPPKNLEGPALVHYKNRLYTAGGENTFAKISHIETLLYFGLDDNKWHNITSDKTYTSRILGGSFLKNSELYLMMGFSIEKNAHESRWYKVDLEDPNHDWIEVTIQGDTNKDLEIDSYGYTYFNETLWIFGGDENPPIINRLVIFNLSTSPIESSIYENDLSPSPRMYHSMQPIGQNLYLFGGLGDNGALYNDLWAFDVMKEKWSLTNPTGDVPPKRYGYASAVNADVMLVWGGYGQEGYLNDGYLYDISSKQWFAIEYIGTAPAPRLGACAGLSGFFIYIYGGETEVGLSDELWIYDMTSKKYNLINSGDDDGPGPVYYATCRTDTLKSNFLWVLYGEAEDDTPTNQIYGYDADQSKWIAFYDDSTNTTYSRSRAAVCKPLERVLVVGGESFALYPNNDIFYFSMEDLGFTKLGNIADTFFASASAYFQNYFYIHGGGTTATSLLRFSVPSNIFLRLPMWSFCNDNVTCNFACGYGSYRTSSNCEICPLGTYSDRFNATECKSCPVGKYGPHYGATSLDMCYPCPEGEYNNHEGQAHCLDCPHTSTCKVGSMSYNYTIDTYEDSYSQPAIYSSNNDDADQNSLIIEIVVGAVGALALISFFLSRKSRMFLIRFDLYPAKHNHSIGVPMMLKRTKIGGIFGIIFLFLAIIIIGVEVTNFALKNIYETKSLVPLVVLEQDIEKFEALFLIKITLMNYGSKCDEGYCANNNIYTEISGISGNWTAPKCEHIEYSGDCVISTTCIECSISKQGTLTVTMDDTNGYTSGYSVNVTASSSIPNKFSSYKTYVLPDSNHIFIGSDPTVIYFDIIPSYYEDTEETGNHTGYHISLDKVPHKGAQFKPYELGLAYINYLKIVFDVDNNGLTTTRYYNQTWIVLLTTLLGSVFGVMESVGSAMKFVEKNAYAYNKRRKHRSLLGQLEKNSKTIAKLREDPCFKPQKEPDSSNTVQTVNDALEKSKLKPDVLG</sequence>
<dbReference type="InterPro" id="IPR011043">
    <property type="entry name" value="Gal_Oxase/kelch_b-propeller"/>
</dbReference>
<dbReference type="Gene3D" id="2.120.10.80">
    <property type="entry name" value="Kelch-type beta propeller"/>
    <property type="match status" value="3"/>
</dbReference>
<gene>
    <name evidence="6" type="ORF">BSTOLATCC_MIC25437</name>
</gene>
<evidence type="ECO:0000256" key="2">
    <source>
        <dbReference type="ARBA" id="ARBA00023004"/>
    </source>
</evidence>
<comment type="caution">
    <text evidence="6">The sequence shown here is derived from an EMBL/GenBank/DDBJ whole genome shotgun (WGS) entry which is preliminary data.</text>
</comment>
<dbReference type="Pfam" id="PF07699">
    <property type="entry name" value="Ephrin_rec_like"/>
    <property type="match status" value="1"/>
</dbReference>
<dbReference type="InterPro" id="IPR015915">
    <property type="entry name" value="Kelch-typ_b-propeller"/>
</dbReference>
<dbReference type="CDD" id="cd00185">
    <property type="entry name" value="TNFRSF"/>
    <property type="match status" value="1"/>
</dbReference>
<keyword evidence="4" id="KW-0812">Transmembrane</keyword>
<feature type="region of interest" description="Disordered" evidence="3">
    <location>
        <begin position="977"/>
        <end position="1011"/>
    </location>
</feature>
<dbReference type="SMART" id="SM01411">
    <property type="entry name" value="Ephrin_rec_like"/>
    <property type="match status" value="2"/>
</dbReference>
<accession>A0AAU9J4R3</accession>
<proteinExistence type="predicted"/>
<feature type="compositionally biased region" description="Basic and acidic residues" evidence="3">
    <location>
        <begin position="977"/>
        <end position="988"/>
    </location>
</feature>